<keyword evidence="17" id="KW-1185">Reference proteome</keyword>
<keyword evidence="9" id="KW-0067">ATP-binding</keyword>
<dbReference type="EC" id="2.7.13.3" evidence="2"/>
<evidence type="ECO:0000313" key="16">
    <source>
        <dbReference type="EMBL" id="SDD61404.1"/>
    </source>
</evidence>
<dbReference type="STRING" id="265719.SAMN04488509_104155"/>
<dbReference type="FunFam" id="2.30.30.40:FF:000048">
    <property type="entry name" value="Chemotaxis protein CheA, putative"/>
    <property type="match status" value="1"/>
</dbReference>
<evidence type="ECO:0000256" key="1">
    <source>
        <dbReference type="ARBA" id="ARBA00000085"/>
    </source>
</evidence>
<dbReference type="PANTHER" id="PTHR43395">
    <property type="entry name" value="SENSOR HISTIDINE KINASE CHEA"/>
    <property type="match status" value="1"/>
</dbReference>
<dbReference type="Gene3D" id="1.20.120.160">
    <property type="entry name" value="HPT domain"/>
    <property type="match status" value="1"/>
</dbReference>
<evidence type="ECO:0000256" key="2">
    <source>
        <dbReference type="ARBA" id="ARBA00012438"/>
    </source>
</evidence>
<evidence type="ECO:0000256" key="7">
    <source>
        <dbReference type="ARBA" id="ARBA00022741"/>
    </source>
</evidence>
<dbReference type="SUPFAM" id="SSF47384">
    <property type="entry name" value="Homodimeric domain of signal transducing histidine kinase"/>
    <property type="match status" value="1"/>
</dbReference>
<keyword evidence="10" id="KW-0902">Two-component regulatory system</keyword>
<accession>A0A1G6W6E5</accession>
<dbReference type="PROSITE" id="PS50894">
    <property type="entry name" value="HPT"/>
    <property type="match status" value="1"/>
</dbReference>
<dbReference type="AlphaFoldDB" id="A0A1G6W6E5"/>
<dbReference type="OrthoDB" id="9803176at2"/>
<dbReference type="InterPro" id="IPR036097">
    <property type="entry name" value="HisK_dim/P_sf"/>
</dbReference>
<keyword evidence="8 16" id="KW-0418">Kinase</keyword>
<gene>
    <name evidence="16" type="ORF">SAMN04488509_104155</name>
</gene>
<dbReference type="SUPFAM" id="SSF55874">
    <property type="entry name" value="ATPase domain of HSP90 chaperone/DNA topoisomerase II/histidine kinase"/>
    <property type="match status" value="1"/>
</dbReference>
<dbReference type="CDD" id="cd16916">
    <property type="entry name" value="HATPase_CheA-like"/>
    <property type="match status" value="1"/>
</dbReference>
<dbReference type="InterPro" id="IPR004105">
    <property type="entry name" value="CheA-like_dim"/>
</dbReference>
<keyword evidence="7" id="KW-0547">Nucleotide-binding</keyword>
<dbReference type="PROSITE" id="PS50851">
    <property type="entry name" value="CHEW"/>
    <property type="match status" value="1"/>
</dbReference>
<dbReference type="InterPro" id="IPR008207">
    <property type="entry name" value="Sig_transdc_His_kin_Hpt_dom"/>
</dbReference>
<dbReference type="InterPro" id="IPR037006">
    <property type="entry name" value="CheA-like_homodim_sf"/>
</dbReference>
<evidence type="ECO:0000259" key="14">
    <source>
        <dbReference type="PROSITE" id="PS50851"/>
    </source>
</evidence>
<evidence type="ECO:0000256" key="12">
    <source>
        <dbReference type="PROSITE-ProRule" id="PRU00110"/>
    </source>
</evidence>
<evidence type="ECO:0000256" key="4">
    <source>
        <dbReference type="ARBA" id="ARBA00022500"/>
    </source>
</evidence>
<comment type="function">
    <text evidence="11">Involved in the transmission of sensory signals from the chemoreceptors to the flagellar motors. CheA is autophosphorylated; it can transfer its phosphate group to either CheB or CheY.</text>
</comment>
<dbReference type="Gene3D" id="2.30.30.40">
    <property type="entry name" value="SH3 Domains"/>
    <property type="match status" value="1"/>
</dbReference>
<dbReference type="SMART" id="SM01231">
    <property type="entry name" value="H-kinase_dim"/>
    <property type="match status" value="1"/>
</dbReference>
<name>A0A1G6W6E5_9GAMM</name>
<feature type="domain" description="CheW-like" evidence="14">
    <location>
        <begin position="551"/>
        <end position="685"/>
    </location>
</feature>
<evidence type="ECO:0000256" key="3">
    <source>
        <dbReference type="ARBA" id="ARBA00021495"/>
    </source>
</evidence>
<evidence type="ECO:0000256" key="5">
    <source>
        <dbReference type="ARBA" id="ARBA00022553"/>
    </source>
</evidence>
<evidence type="ECO:0000259" key="15">
    <source>
        <dbReference type="PROSITE" id="PS50894"/>
    </source>
</evidence>
<dbReference type="Proteomes" id="UP000199603">
    <property type="component" value="Unassembled WGS sequence"/>
</dbReference>
<dbReference type="InterPro" id="IPR003594">
    <property type="entry name" value="HATPase_dom"/>
</dbReference>
<dbReference type="SUPFAM" id="SSF47226">
    <property type="entry name" value="Histidine-containing phosphotransfer domain, HPT domain"/>
    <property type="match status" value="1"/>
</dbReference>
<dbReference type="Pfam" id="PF01584">
    <property type="entry name" value="CheW"/>
    <property type="match status" value="1"/>
</dbReference>
<dbReference type="GO" id="GO:0005737">
    <property type="term" value="C:cytoplasm"/>
    <property type="evidence" value="ECO:0007669"/>
    <property type="project" value="InterPro"/>
</dbReference>
<dbReference type="InterPro" id="IPR051315">
    <property type="entry name" value="Bact_Chemotaxis_CheA"/>
</dbReference>
<reference evidence="16 17" key="1">
    <citation type="submission" date="2016-10" db="EMBL/GenBank/DDBJ databases">
        <authorList>
            <person name="de Groot N.N."/>
        </authorList>
    </citation>
    <scope>NUCLEOTIDE SEQUENCE [LARGE SCALE GENOMIC DNA]</scope>
    <source>
        <strain evidence="16 17">DSM 16957</strain>
    </source>
</reference>
<dbReference type="CDD" id="cd00731">
    <property type="entry name" value="CheA_reg"/>
    <property type="match status" value="1"/>
</dbReference>
<dbReference type="InterPro" id="IPR002545">
    <property type="entry name" value="CheW-lke_dom"/>
</dbReference>
<dbReference type="Gene3D" id="1.10.287.560">
    <property type="entry name" value="Histidine kinase CheA-like, homodimeric domain"/>
    <property type="match status" value="1"/>
</dbReference>
<dbReference type="InterPro" id="IPR036061">
    <property type="entry name" value="CheW-like_dom_sf"/>
</dbReference>
<sequence>MPIDMKQFQAVFFAESREGLDAMESGLLSLESSGNDPDTINTIFRAAHSIKGGAATFGFSAITGTTHLLETLLDQVRAGKREITAELSDALLASVDVLRELLVAAETGNPDDTAPCADLNLRLSALLDSGAPSAAPAKPGAATQAGAGQAASGWCVRFAPHPNLFITGNDPLRILRELDRLGELQAQCDTSQLPALEALEPATSYLRWTLSLPATVKQAAIGDAFAWVEDECDLSIEAITAAAPAATAAAPAPAAASTEALPVPAKSADIVPMPQASERKDVAKPAAGAAGKAERGAAEVDSSIRVNISKVDALINLVGELVITQAMLRQQSHGLDPTQHEKLLNGLALLDRNTRDLQEAVMSVRMLPVEFVFSRFPRMVRDLAARLNKKVNLRTFGEGTELDKGVIERIVDPLVHLVRNSVDHGLETPEEREAAGKDPVGTVELGASHQGGHIVIEITDDGRGLNRERILRKAMERGLPAHEGMADSEVWQLIFHPGLSTAEQVTDVSGRGVGMDVVRSNIAELGGEIDIESHLGEGTRVTIRLPLTLAILDGMTVAVGGETFVLPLGYVIEAMQPDLQEIRSVHGSGKVLKVRGDYLPLVNLSEFYRLGDARLDENSLVVVVEGGGRKLALVVDELLGQQQVVVKNLEANYRRIPAVSGATILGDGRVALIVDIGGLVRALATSAAA</sequence>
<evidence type="ECO:0000256" key="6">
    <source>
        <dbReference type="ARBA" id="ARBA00022679"/>
    </source>
</evidence>
<dbReference type="PANTHER" id="PTHR43395:SF10">
    <property type="entry name" value="CHEMOTAXIS PROTEIN CHEA"/>
    <property type="match status" value="1"/>
</dbReference>
<keyword evidence="4" id="KW-0145">Chemotaxis</keyword>
<dbReference type="Pfam" id="PF01627">
    <property type="entry name" value="Hpt"/>
    <property type="match status" value="1"/>
</dbReference>
<dbReference type="InterPro" id="IPR005467">
    <property type="entry name" value="His_kinase_dom"/>
</dbReference>
<dbReference type="Pfam" id="PF02895">
    <property type="entry name" value="H-kinase_dim"/>
    <property type="match status" value="1"/>
</dbReference>
<dbReference type="InterPro" id="IPR036641">
    <property type="entry name" value="HPT_dom_sf"/>
</dbReference>
<dbReference type="CDD" id="cd00088">
    <property type="entry name" value="HPT"/>
    <property type="match status" value="1"/>
</dbReference>
<dbReference type="GO" id="GO:0005524">
    <property type="term" value="F:ATP binding"/>
    <property type="evidence" value="ECO:0007669"/>
    <property type="project" value="UniProtKB-KW"/>
</dbReference>
<dbReference type="SMART" id="SM00260">
    <property type="entry name" value="CheW"/>
    <property type="match status" value="1"/>
</dbReference>
<feature type="modified residue" description="Phosphohistidine" evidence="12">
    <location>
        <position position="48"/>
    </location>
</feature>
<dbReference type="SMART" id="SM00073">
    <property type="entry name" value="HPT"/>
    <property type="match status" value="1"/>
</dbReference>
<comment type="catalytic activity">
    <reaction evidence="1">
        <text>ATP + protein L-histidine = ADP + protein N-phospho-L-histidine.</text>
        <dbReference type="EC" id="2.7.13.3"/>
    </reaction>
</comment>
<dbReference type="InterPro" id="IPR036890">
    <property type="entry name" value="HATPase_C_sf"/>
</dbReference>
<protein>
    <recommendedName>
        <fullName evidence="3">Chemotaxis protein CheA</fullName>
        <ecNumber evidence="2">2.7.13.3</ecNumber>
    </recommendedName>
</protein>
<evidence type="ECO:0000256" key="11">
    <source>
        <dbReference type="ARBA" id="ARBA00035100"/>
    </source>
</evidence>
<evidence type="ECO:0000313" key="17">
    <source>
        <dbReference type="Proteomes" id="UP000199603"/>
    </source>
</evidence>
<evidence type="ECO:0000256" key="9">
    <source>
        <dbReference type="ARBA" id="ARBA00022840"/>
    </source>
</evidence>
<evidence type="ECO:0000259" key="13">
    <source>
        <dbReference type="PROSITE" id="PS50109"/>
    </source>
</evidence>
<dbReference type="FunFam" id="3.30.565.10:FF:000016">
    <property type="entry name" value="Chemotaxis protein CheA, putative"/>
    <property type="match status" value="1"/>
</dbReference>
<dbReference type="Gene3D" id="3.30.565.10">
    <property type="entry name" value="Histidine kinase-like ATPase, C-terminal domain"/>
    <property type="match status" value="1"/>
</dbReference>
<dbReference type="Pfam" id="PF02518">
    <property type="entry name" value="HATPase_c"/>
    <property type="match status" value="1"/>
</dbReference>
<keyword evidence="5 12" id="KW-0597">Phosphoprotein</keyword>
<dbReference type="SMART" id="SM00387">
    <property type="entry name" value="HATPase_c"/>
    <property type="match status" value="1"/>
</dbReference>
<dbReference type="GO" id="GO:0006935">
    <property type="term" value="P:chemotaxis"/>
    <property type="evidence" value="ECO:0007669"/>
    <property type="project" value="UniProtKB-KW"/>
</dbReference>
<feature type="domain" description="Histidine kinase" evidence="13">
    <location>
        <begin position="299"/>
        <end position="549"/>
    </location>
</feature>
<keyword evidence="6" id="KW-0808">Transferase</keyword>
<dbReference type="PROSITE" id="PS50109">
    <property type="entry name" value="HIS_KIN"/>
    <property type="match status" value="1"/>
</dbReference>
<organism evidence="16 17">
    <name type="scientific">Aquimonas voraii</name>
    <dbReference type="NCBI Taxonomy" id="265719"/>
    <lineage>
        <taxon>Bacteria</taxon>
        <taxon>Pseudomonadati</taxon>
        <taxon>Pseudomonadota</taxon>
        <taxon>Gammaproteobacteria</taxon>
        <taxon>Lysobacterales</taxon>
        <taxon>Lysobacteraceae</taxon>
        <taxon>Aquimonas</taxon>
    </lineage>
</organism>
<dbReference type="EMBL" id="FNAG01000004">
    <property type="protein sequence ID" value="SDD61404.1"/>
    <property type="molecule type" value="Genomic_DNA"/>
</dbReference>
<proteinExistence type="predicted"/>
<dbReference type="GO" id="GO:0000155">
    <property type="term" value="F:phosphorelay sensor kinase activity"/>
    <property type="evidence" value="ECO:0007669"/>
    <property type="project" value="InterPro"/>
</dbReference>
<feature type="domain" description="HPt" evidence="15">
    <location>
        <begin position="1"/>
        <end position="105"/>
    </location>
</feature>
<dbReference type="RefSeq" id="WP_091241884.1">
    <property type="nucleotide sequence ID" value="NZ_FNAG01000004.1"/>
</dbReference>
<dbReference type="InterPro" id="IPR004358">
    <property type="entry name" value="Sig_transdc_His_kin-like_C"/>
</dbReference>
<evidence type="ECO:0000256" key="8">
    <source>
        <dbReference type="ARBA" id="ARBA00022777"/>
    </source>
</evidence>
<dbReference type="SUPFAM" id="SSF50341">
    <property type="entry name" value="CheW-like"/>
    <property type="match status" value="1"/>
</dbReference>
<evidence type="ECO:0000256" key="10">
    <source>
        <dbReference type="ARBA" id="ARBA00023012"/>
    </source>
</evidence>
<dbReference type="PRINTS" id="PR00344">
    <property type="entry name" value="BCTRLSENSOR"/>
</dbReference>